<dbReference type="AlphaFoldDB" id="A0A4R3NE48"/>
<evidence type="ECO:0000256" key="2">
    <source>
        <dbReference type="ARBA" id="ARBA00022759"/>
    </source>
</evidence>
<dbReference type="InterPro" id="IPR036237">
    <property type="entry name" value="Xyl_isomerase-like_sf"/>
</dbReference>
<dbReference type="SUPFAM" id="SSF51658">
    <property type="entry name" value="Xylose isomerase-like"/>
    <property type="match status" value="1"/>
</dbReference>
<dbReference type="PANTHER" id="PTHR31290:SF5">
    <property type="entry name" value="UV-DAMAGE ENDONUCLEASE"/>
    <property type="match status" value="1"/>
</dbReference>
<name>A0A4R3NE48_9BACI</name>
<dbReference type="Gene3D" id="3.20.20.150">
    <property type="entry name" value="Divalent-metal-dependent TIM barrel enzymes"/>
    <property type="match status" value="1"/>
</dbReference>
<keyword evidence="5" id="KW-0378">Hydrolase</keyword>
<dbReference type="NCBIfam" id="TIGR00629">
    <property type="entry name" value="uvde"/>
    <property type="match status" value="1"/>
</dbReference>
<proteinExistence type="predicted"/>
<evidence type="ECO:0000256" key="4">
    <source>
        <dbReference type="ARBA" id="ARBA00022769"/>
    </source>
</evidence>
<dbReference type="Pfam" id="PF03851">
    <property type="entry name" value="UvdE"/>
    <property type="match status" value="1"/>
</dbReference>
<keyword evidence="8" id="KW-1185">Reference proteome</keyword>
<dbReference type="InterPro" id="IPR004601">
    <property type="entry name" value="UvdE"/>
</dbReference>
<dbReference type="EMBL" id="SMAN01000003">
    <property type="protein sequence ID" value="TCT25472.1"/>
    <property type="molecule type" value="Genomic_DNA"/>
</dbReference>
<evidence type="ECO:0000313" key="8">
    <source>
        <dbReference type="Proteomes" id="UP000294650"/>
    </source>
</evidence>
<organism evidence="7 8">
    <name type="scientific">Melghiribacillus thermohalophilus</name>
    <dbReference type="NCBI Taxonomy" id="1324956"/>
    <lineage>
        <taxon>Bacteria</taxon>
        <taxon>Bacillati</taxon>
        <taxon>Bacillota</taxon>
        <taxon>Bacilli</taxon>
        <taxon>Bacillales</taxon>
        <taxon>Bacillaceae</taxon>
        <taxon>Melghiribacillus</taxon>
    </lineage>
</organism>
<evidence type="ECO:0000313" key="7">
    <source>
        <dbReference type="EMBL" id="TCT25472.1"/>
    </source>
</evidence>
<gene>
    <name evidence="7" type="ORF">EDD68_10325</name>
</gene>
<sequence length="324" mass="38170">MIINTSGDKMKTLFRLGYVAMSVHIKNCSPSQTMTFSTFKNLPDRESAIFHLEQIAKSNMVNSLRLLKHNKANDIRFFRLSSRLIPLATHEELSGWNYLHAVRNELNNLGQYAREHHMRLDFHPDHYVVLNSHRKEVFKQAVQNLIYHYRLLKGMKIDPVHRCVIHLGGKHGGKTDALERLIDNWGKIPHPIQKMMLIENDDQTYHEEDVLYICEKLNIPMVFDIHHHLANPGKKNWHENWERILKTWANSPLPVKIHISSPKSNKQFRHHADYIDPDMFMNLIRKMNGTTGQVDCMIEAKMKDDALFRLTKDLKQYHEVKWMD</sequence>
<evidence type="ECO:0000256" key="1">
    <source>
        <dbReference type="ARBA" id="ARBA00022722"/>
    </source>
</evidence>
<dbReference type="PANTHER" id="PTHR31290">
    <property type="entry name" value="UV-DAMAGE ENDONUCLEASE"/>
    <property type="match status" value="1"/>
</dbReference>
<keyword evidence="4" id="KW-0228">DNA excision</keyword>
<keyword evidence="3" id="KW-0227">DNA damage</keyword>
<evidence type="ECO:0000256" key="5">
    <source>
        <dbReference type="ARBA" id="ARBA00022801"/>
    </source>
</evidence>
<reference evidence="7 8" key="1">
    <citation type="submission" date="2019-03" db="EMBL/GenBank/DDBJ databases">
        <title>Genomic Encyclopedia of Type Strains, Phase IV (KMG-IV): sequencing the most valuable type-strain genomes for metagenomic binning, comparative biology and taxonomic classification.</title>
        <authorList>
            <person name="Goeker M."/>
        </authorList>
    </citation>
    <scope>NUCLEOTIDE SEQUENCE [LARGE SCALE GENOMIC DNA]</scope>
    <source>
        <strain evidence="7 8">DSM 25894</strain>
    </source>
</reference>
<comment type="caution">
    <text evidence="7">The sequence shown here is derived from an EMBL/GenBank/DDBJ whole genome shotgun (WGS) entry which is preliminary data.</text>
</comment>
<dbReference type="GO" id="GO:0006289">
    <property type="term" value="P:nucleotide-excision repair"/>
    <property type="evidence" value="ECO:0007669"/>
    <property type="project" value="InterPro"/>
</dbReference>
<keyword evidence="2 7" id="KW-0255">Endonuclease</keyword>
<protein>
    <submittedName>
        <fullName evidence="7">UV-damage endonuclease</fullName>
    </submittedName>
</protein>
<evidence type="ECO:0000256" key="6">
    <source>
        <dbReference type="ARBA" id="ARBA00023204"/>
    </source>
</evidence>
<keyword evidence="1" id="KW-0540">Nuclease</keyword>
<dbReference type="GO" id="GO:0016787">
    <property type="term" value="F:hydrolase activity"/>
    <property type="evidence" value="ECO:0007669"/>
    <property type="project" value="UniProtKB-KW"/>
</dbReference>
<dbReference type="GO" id="GO:0009411">
    <property type="term" value="P:response to UV"/>
    <property type="evidence" value="ECO:0007669"/>
    <property type="project" value="InterPro"/>
</dbReference>
<accession>A0A4R3NE48</accession>
<keyword evidence="6" id="KW-0234">DNA repair</keyword>
<evidence type="ECO:0000256" key="3">
    <source>
        <dbReference type="ARBA" id="ARBA00022763"/>
    </source>
</evidence>
<dbReference type="GO" id="GO:0004519">
    <property type="term" value="F:endonuclease activity"/>
    <property type="evidence" value="ECO:0007669"/>
    <property type="project" value="UniProtKB-KW"/>
</dbReference>
<dbReference type="Proteomes" id="UP000294650">
    <property type="component" value="Unassembled WGS sequence"/>
</dbReference>